<protein>
    <submittedName>
        <fullName evidence="1">DUF2793 domain-containing protein</fullName>
    </submittedName>
</protein>
<gene>
    <name evidence="1" type="ORF">LZ519_11505</name>
</gene>
<dbReference type="EMBL" id="JAMGBC010000001">
    <property type="protein sequence ID" value="MCL6679935.1"/>
    <property type="molecule type" value="Genomic_DNA"/>
</dbReference>
<dbReference type="InterPro" id="IPR021251">
    <property type="entry name" value="DUF2793"/>
</dbReference>
<proteinExistence type="predicted"/>
<accession>A0ABT0RI30</accession>
<evidence type="ECO:0000313" key="1">
    <source>
        <dbReference type="EMBL" id="MCL6679935.1"/>
    </source>
</evidence>
<evidence type="ECO:0000313" key="2">
    <source>
        <dbReference type="Proteomes" id="UP001165343"/>
    </source>
</evidence>
<dbReference type="Pfam" id="PF10983">
    <property type="entry name" value="DUF2793"/>
    <property type="match status" value="1"/>
</dbReference>
<name>A0ABT0RI30_9SPHN</name>
<sequence>MESTERLSLPLLMPGQAQKELWHNEALQILDVLVGCAVEDGPANDPPASPVAGSTYLVGDSPTGDWAGFASDVAAYGSGGWRFLAPAEGMQLFVKSSGTLALYRSGAWETGILRGASLVIDGLQVVGARGGAVADPSGGAVMDAEARLAIGQILAALRQHGLISS</sequence>
<reference evidence="1" key="1">
    <citation type="submission" date="2022-05" db="EMBL/GenBank/DDBJ databases">
        <authorList>
            <person name="Jo J.-H."/>
            <person name="Im W.-T."/>
        </authorList>
    </citation>
    <scope>NUCLEOTIDE SEQUENCE</scope>
    <source>
        <strain evidence="1">RG327</strain>
    </source>
</reference>
<organism evidence="1 2">
    <name type="scientific">Sphingomonas anseongensis</name>
    <dbReference type="NCBI Taxonomy" id="2908207"/>
    <lineage>
        <taxon>Bacteria</taxon>
        <taxon>Pseudomonadati</taxon>
        <taxon>Pseudomonadota</taxon>
        <taxon>Alphaproteobacteria</taxon>
        <taxon>Sphingomonadales</taxon>
        <taxon>Sphingomonadaceae</taxon>
        <taxon>Sphingomonas</taxon>
    </lineage>
</organism>
<dbReference type="Proteomes" id="UP001165343">
    <property type="component" value="Unassembled WGS sequence"/>
</dbReference>
<dbReference type="RefSeq" id="WP_249868807.1">
    <property type="nucleotide sequence ID" value="NZ_JAMGBC010000001.1"/>
</dbReference>
<keyword evidence="2" id="KW-1185">Reference proteome</keyword>
<comment type="caution">
    <text evidence="1">The sequence shown here is derived from an EMBL/GenBank/DDBJ whole genome shotgun (WGS) entry which is preliminary data.</text>
</comment>